<sequence>MPLDTLPDYRDREQIFWEVHLPVYLPNTRISSVLPRLGDGDHISSISFLPQELLYDIFLSIVEDVSSEYLSDLKAKTISHVRLTRLPSKFNTAALALAQVSCRWREIAISMTRLWSSIFLQRADEGSMRLVQLYLSRSGNQPLDLVMNYVDIYRRDDLYRTYQILGQCADNSHRWKSIDFQLIGTRASLPDLQLAPRHIDQALTNLQAVYFYYDSDESTSLLHALTDGLWTSPKLREVGLGNLEQIPQSVSLQNLVKLHISTTSVQTLVEYLPECSHLRSLVVERLTGTLAQNQMALQPTLLPHLRTLILGIQNSFVAVDCLTSIMTPKLQTLSFTLVDDRAIMFQHFAQAFRHFLFRSGISTLRSLLLSAPSADVDVLASCLSSPQLATVRECELHLGRGMTDEVLSCLIDETGPAYTVTNTGDIVIVRPSTDSLEDDTTDATRPCLPSLTHLRLDECHTTDGFIGRIATSRLCKAPRGLESAKPYSRSKALGLKEFMVSVGSVRDHPLDQRVLLALAGEQMNASIESSRYDLLID</sequence>
<proteinExistence type="predicted"/>
<evidence type="ECO:0000313" key="1">
    <source>
        <dbReference type="EMBL" id="TFK64024.1"/>
    </source>
</evidence>
<name>A0ACD3AFD8_9AGAR</name>
<dbReference type="Proteomes" id="UP000308600">
    <property type="component" value="Unassembled WGS sequence"/>
</dbReference>
<reference evidence="1 2" key="1">
    <citation type="journal article" date="2019" name="Nat. Ecol. Evol.">
        <title>Megaphylogeny resolves global patterns of mushroom evolution.</title>
        <authorList>
            <person name="Varga T."/>
            <person name="Krizsan K."/>
            <person name="Foldi C."/>
            <person name="Dima B."/>
            <person name="Sanchez-Garcia M."/>
            <person name="Sanchez-Ramirez S."/>
            <person name="Szollosi G.J."/>
            <person name="Szarkandi J.G."/>
            <person name="Papp V."/>
            <person name="Albert L."/>
            <person name="Andreopoulos W."/>
            <person name="Angelini C."/>
            <person name="Antonin V."/>
            <person name="Barry K.W."/>
            <person name="Bougher N.L."/>
            <person name="Buchanan P."/>
            <person name="Buyck B."/>
            <person name="Bense V."/>
            <person name="Catcheside P."/>
            <person name="Chovatia M."/>
            <person name="Cooper J."/>
            <person name="Damon W."/>
            <person name="Desjardin D."/>
            <person name="Finy P."/>
            <person name="Geml J."/>
            <person name="Haridas S."/>
            <person name="Hughes K."/>
            <person name="Justo A."/>
            <person name="Karasinski D."/>
            <person name="Kautmanova I."/>
            <person name="Kiss B."/>
            <person name="Kocsube S."/>
            <person name="Kotiranta H."/>
            <person name="LaButti K.M."/>
            <person name="Lechner B.E."/>
            <person name="Liimatainen K."/>
            <person name="Lipzen A."/>
            <person name="Lukacs Z."/>
            <person name="Mihaltcheva S."/>
            <person name="Morgado L.N."/>
            <person name="Niskanen T."/>
            <person name="Noordeloos M.E."/>
            <person name="Ohm R.A."/>
            <person name="Ortiz-Santana B."/>
            <person name="Ovrebo C."/>
            <person name="Racz N."/>
            <person name="Riley R."/>
            <person name="Savchenko A."/>
            <person name="Shiryaev A."/>
            <person name="Soop K."/>
            <person name="Spirin V."/>
            <person name="Szebenyi C."/>
            <person name="Tomsovsky M."/>
            <person name="Tulloss R.E."/>
            <person name="Uehling J."/>
            <person name="Grigoriev I.V."/>
            <person name="Vagvolgyi C."/>
            <person name="Papp T."/>
            <person name="Martin F.M."/>
            <person name="Miettinen O."/>
            <person name="Hibbett D.S."/>
            <person name="Nagy L.G."/>
        </authorList>
    </citation>
    <scope>NUCLEOTIDE SEQUENCE [LARGE SCALE GENOMIC DNA]</scope>
    <source>
        <strain evidence="1 2">NL-1719</strain>
    </source>
</reference>
<keyword evidence="2" id="KW-1185">Reference proteome</keyword>
<accession>A0ACD3AFD8</accession>
<protein>
    <submittedName>
        <fullName evidence="1">Uncharacterized protein</fullName>
    </submittedName>
</protein>
<organism evidence="1 2">
    <name type="scientific">Pluteus cervinus</name>
    <dbReference type="NCBI Taxonomy" id="181527"/>
    <lineage>
        <taxon>Eukaryota</taxon>
        <taxon>Fungi</taxon>
        <taxon>Dikarya</taxon>
        <taxon>Basidiomycota</taxon>
        <taxon>Agaricomycotina</taxon>
        <taxon>Agaricomycetes</taxon>
        <taxon>Agaricomycetidae</taxon>
        <taxon>Agaricales</taxon>
        <taxon>Pluteineae</taxon>
        <taxon>Pluteaceae</taxon>
        <taxon>Pluteus</taxon>
    </lineage>
</organism>
<gene>
    <name evidence="1" type="ORF">BDN72DRAFT_288961</name>
</gene>
<evidence type="ECO:0000313" key="2">
    <source>
        <dbReference type="Proteomes" id="UP000308600"/>
    </source>
</evidence>
<dbReference type="EMBL" id="ML208492">
    <property type="protein sequence ID" value="TFK64024.1"/>
    <property type="molecule type" value="Genomic_DNA"/>
</dbReference>